<dbReference type="RefSeq" id="WP_233727898.1">
    <property type="nucleotide sequence ID" value="NZ_JAJVCN010000002.1"/>
</dbReference>
<protein>
    <submittedName>
        <fullName evidence="2">Uncharacterized protein</fullName>
    </submittedName>
</protein>
<comment type="caution">
    <text evidence="2">The sequence shown here is derived from an EMBL/GenBank/DDBJ whole genome shotgun (WGS) entry which is preliminary data.</text>
</comment>
<sequence>MRLYCSLSTVLGFVVAGIVLGVLLVNWGTSGHIQLERGCVADADALPAVSADWRAW</sequence>
<reference evidence="2 3" key="1">
    <citation type="submission" date="2021-12" db="EMBL/GenBank/DDBJ databases">
        <title>Genome sequence of Kibdelosporangium philippinense ATCC 49844.</title>
        <authorList>
            <person name="Fedorov E.A."/>
            <person name="Omeragic M."/>
            <person name="Shalygina K.F."/>
            <person name="Maclea K.S."/>
        </authorList>
    </citation>
    <scope>NUCLEOTIDE SEQUENCE [LARGE SCALE GENOMIC DNA]</scope>
    <source>
        <strain evidence="2 3">ATCC 49844</strain>
    </source>
</reference>
<proteinExistence type="predicted"/>
<accession>A0ABS8ZGJ4</accession>
<dbReference type="Proteomes" id="UP001521150">
    <property type="component" value="Unassembled WGS sequence"/>
</dbReference>
<dbReference type="EMBL" id="JAJVCN010000002">
    <property type="protein sequence ID" value="MCE7006429.1"/>
    <property type="molecule type" value="Genomic_DNA"/>
</dbReference>
<keyword evidence="1" id="KW-1133">Transmembrane helix</keyword>
<keyword evidence="1" id="KW-0472">Membrane</keyword>
<evidence type="ECO:0000256" key="1">
    <source>
        <dbReference type="SAM" id="Phobius"/>
    </source>
</evidence>
<keyword evidence="1" id="KW-0812">Transmembrane</keyword>
<organism evidence="2 3">
    <name type="scientific">Kibdelosporangium philippinense</name>
    <dbReference type="NCBI Taxonomy" id="211113"/>
    <lineage>
        <taxon>Bacteria</taxon>
        <taxon>Bacillati</taxon>
        <taxon>Actinomycetota</taxon>
        <taxon>Actinomycetes</taxon>
        <taxon>Pseudonocardiales</taxon>
        <taxon>Pseudonocardiaceae</taxon>
        <taxon>Kibdelosporangium</taxon>
    </lineage>
</organism>
<feature type="transmembrane region" description="Helical" evidence="1">
    <location>
        <begin position="6"/>
        <end position="27"/>
    </location>
</feature>
<gene>
    <name evidence="2" type="ORF">LWC34_26895</name>
</gene>
<evidence type="ECO:0000313" key="2">
    <source>
        <dbReference type="EMBL" id="MCE7006429.1"/>
    </source>
</evidence>
<name>A0ABS8ZGJ4_9PSEU</name>
<evidence type="ECO:0000313" key="3">
    <source>
        <dbReference type="Proteomes" id="UP001521150"/>
    </source>
</evidence>
<keyword evidence="3" id="KW-1185">Reference proteome</keyword>